<dbReference type="PROSITE" id="PS51186">
    <property type="entry name" value="GNAT"/>
    <property type="match status" value="1"/>
</dbReference>
<dbReference type="RefSeq" id="WP_184668425.1">
    <property type="nucleotide sequence ID" value="NZ_BAABAI010000013.1"/>
</dbReference>
<protein>
    <submittedName>
        <fullName evidence="2">GNAT superfamily N-acetyltransferase</fullName>
    </submittedName>
</protein>
<comment type="caution">
    <text evidence="2">The sequence shown here is derived from an EMBL/GenBank/DDBJ whole genome shotgun (WGS) entry which is preliminary data.</text>
</comment>
<evidence type="ECO:0000313" key="2">
    <source>
        <dbReference type="EMBL" id="MBB4965055.1"/>
    </source>
</evidence>
<gene>
    <name evidence="2" type="ORF">F4559_002414</name>
</gene>
<dbReference type="GO" id="GO:0016747">
    <property type="term" value="F:acyltransferase activity, transferring groups other than amino-acyl groups"/>
    <property type="evidence" value="ECO:0007669"/>
    <property type="project" value="InterPro"/>
</dbReference>
<dbReference type="EMBL" id="JACHJS010000001">
    <property type="protein sequence ID" value="MBB4965055.1"/>
    <property type="molecule type" value="Genomic_DNA"/>
</dbReference>
<sequence length="235" mass="25287">MTTATLDVSARNTASFWEALAWARGGEVVRRPGFAATSWSGLSRIVVLRPELSPDDRAELERLLAAAEGAVRVQDVYRTLDLSDLGYESRSLPLMVRDPAPLPTPSVEITRVATAADLAVAERVIIEGFPVPERPGLLLPGPLLERPDVDVLIAWRDGEAAGACFVVDDGVAGLYWMTTSPAHRSRGVGRALMYAVLDRPAPVVLTASKAGRPLYESLGFRTVGDAAWWGDEPVA</sequence>
<accession>A0A7W7T4B7</accession>
<evidence type="ECO:0000313" key="3">
    <source>
        <dbReference type="Proteomes" id="UP000542674"/>
    </source>
</evidence>
<organism evidence="2 3">
    <name type="scientific">Saccharothrix violaceirubra</name>
    <dbReference type="NCBI Taxonomy" id="413306"/>
    <lineage>
        <taxon>Bacteria</taxon>
        <taxon>Bacillati</taxon>
        <taxon>Actinomycetota</taxon>
        <taxon>Actinomycetes</taxon>
        <taxon>Pseudonocardiales</taxon>
        <taxon>Pseudonocardiaceae</taxon>
        <taxon>Saccharothrix</taxon>
    </lineage>
</organism>
<feature type="domain" description="N-acetyltransferase" evidence="1">
    <location>
        <begin position="108"/>
        <end position="235"/>
    </location>
</feature>
<dbReference type="CDD" id="cd04301">
    <property type="entry name" value="NAT_SF"/>
    <property type="match status" value="1"/>
</dbReference>
<dbReference type="AlphaFoldDB" id="A0A7W7T4B7"/>
<dbReference type="InterPro" id="IPR016181">
    <property type="entry name" value="Acyl_CoA_acyltransferase"/>
</dbReference>
<dbReference type="Proteomes" id="UP000542674">
    <property type="component" value="Unassembled WGS sequence"/>
</dbReference>
<keyword evidence="3" id="KW-1185">Reference proteome</keyword>
<proteinExistence type="predicted"/>
<dbReference type="Gene3D" id="3.40.630.30">
    <property type="match status" value="1"/>
</dbReference>
<dbReference type="InterPro" id="IPR000182">
    <property type="entry name" value="GNAT_dom"/>
</dbReference>
<keyword evidence="2" id="KW-0808">Transferase</keyword>
<dbReference type="SUPFAM" id="SSF55729">
    <property type="entry name" value="Acyl-CoA N-acyltransferases (Nat)"/>
    <property type="match status" value="1"/>
</dbReference>
<reference evidence="2 3" key="1">
    <citation type="submission" date="2020-08" db="EMBL/GenBank/DDBJ databases">
        <title>Sequencing the genomes of 1000 actinobacteria strains.</title>
        <authorList>
            <person name="Klenk H.-P."/>
        </authorList>
    </citation>
    <scope>NUCLEOTIDE SEQUENCE [LARGE SCALE GENOMIC DNA]</scope>
    <source>
        <strain evidence="2 3">DSM 45084</strain>
    </source>
</reference>
<evidence type="ECO:0000259" key="1">
    <source>
        <dbReference type="PROSITE" id="PS51186"/>
    </source>
</evidence>
<dbReference type="Pfam" id="PF13508">
    <property type="entry name" value="Acetyltransf_7"/>
    <property type="match status" value="1"/>
</dbReference>
<name>A0A7W7T4B7_9PSEU</name>